<evidence type="ECO:0000256" key="1">
    <source>
        <dbReference type="SAM" id="Phobius"/>
    </source>
</evidence>
<sequence length="224" mass="25010">MQKKQPVTPAPELPGPYDAAIAQHQANQLNVSFTRKSLTTNVWQSATITLCLLIIGVLIYAVLHPPVKYFATQDGRVIPLTPTDQAAYSDADVTDFGNRVIREAFTLDFVNYRTQMNNLLPRFSDEGFRSYYTALTTSNVLTAVKDKKMNMSVMTSPGVIVSKGTLENGVYAWKIQYPTKFKMTGQTSSLPEQSFVVSLLIQRTDPRLKNTGMEVSQLITYEAQ</sequence>
<keyword evidence="1" id="KW-1133">Transmembrane helix</keyword>
<dbReference type="EMBL" id="UGYN01000003">
    <property type="protein sequence ID" value="SUJ85157.1"/>
    <property type="molecule type" value="Genomic_DNA"/>
</dbReference>
<dbReference type="Proteomes" id="UP000255529">
    <property type="component" value="Unassembled WGS sequence"/>
</dbReference>
<evidence type="ECO:0000313" key="3">
    <source>
        <dbReference type="Proteomes" id="UP000255529"/>
    </source>
</evidence>
<accession>A0A380D725</accession>
<dbReference type="InterPro" id="IPR021055">
    <property type="entry name" value="T4BSS_IcmL/DotI"/>
</dbReference>
<proteinExistence type="predicted"/>
<name>A0A380D725_9GAMM</name>
<keyword evidence="1" id="KW-0472">Membrane</keyword>
<dbReference type="CDD" id="cd16385">
    <property type="entry name" value="IcmL"/>
    <property type="match status" value="1"/>
</dbReference>
<dbReference type="RefSeq" id="WP_115185028.1">
    <property type="nucleotide sequence ID" value="NZ_CAMKUF010000009.1"/>
</dbReference>
<keyword evidence="1" id="KW-0812">Transmembrane</keyword>
<dbReference type="Pfam" id="PF11393">
    <property type="entry name" value="T4BSS_DotI_IcmL"/>
    <property type="match status" value="1"/>
</dbReference>
<protein>
    <submittedName>
        <fullName evidence="2">Macrophage killing protein with similarity to conjugation protein</fullName>
    </submittedName>
</protein>
<dbReference type="AlphaFoldDB" id="A0A380D725"/>
<feature type="transmembrane region" description="Helical" evidence="1">
    <location>
        <begin position="42"/>
        <end position="63"/>
    </location>
</feature>
<reference evidence="2 3" key="1">
    <citation type="submission" date="2018-06" db="EMBL/GenBank/DDBJ databases">
        <authorList>
            <consortium name="Pathogen Informatics"/>
            <person name="Doyle S."/>
        </authorList>
    </citation>
    <scope>NUCLEOTIDE SEQUENCE [LARGE SCALE GENOMIC DNA]</scope>
    <source>
        <strain evidence="2 3">NCTC11544</strain>
    </source>
</reference>
<evidence type="ECO:0000313" key="2">
    <source>
        <dbReference type="EMBL" id="SUJ85157.1"/>
    </source>
</evidence>
<gene>
    <name evidence="2" type="ORF">NCTC11544_05849</name>
</gene>
<organism evidence="2 3">
    <name type="scientific">Serratia quinivorans</name>
    <dbReference type="NCBI Taxonomy" id="137545"/>
    <lineage>
        <taxon>Bacteria</taxon>
        <taxon>Pseudomonadati</taxon>
        <taxon>Pseudomonadota</taxon>
        <taxon>Gammaproteobacteria</taxon>
        <taxon>Enterobacterales</taxon>
        <taxon>Yersiniaceae</taxon>
        <taxon>Serratia</taxon>
    </lineage>
</organism>